<dbReference type="GO" id="GO:0005829">
    <property type="term" value="C:cytosol"/>
    <property type="evidence" value="ECO:0007669"/>
    <property type="project" value="TreeGrafter"/>
</dbReference>
<dbReference type="GO" id="GO:0034066">
    <property type="term" value="C:Ric1-Rgp1 guanyl-nucleotide exchange factor complex"/>
    <property type="evidence" value="ECO:0007669"/>
    <property type="project" value="InterPro"/>
</dbReference>
<proteinExistence type="predicted"/>
<protein>
    <recommendedName>
        <fullName evidence="3">RIC1 C-terminal alpha solenoid region domain-containing protein</fullName>
    </recommendedName>
</protein>
<dbReference type="Gene3D" id="2.130.10.10">
    <property type="entry name" value="YVTN repeat-like/Quinoprotein amine dehydrogenase"/>
    <property type="match status" value="1"/>
</dbReference>
<dbReference type="InterPro" id="IPR040096">
    <property type="entry name" value="Ric1"/>
</dbReference>
<reference evidence="4 5" key="1">
    <citation type="submission" date="2020-08" db="EMBL/GenBank/DDBJ databases">
        <title>Plant Genome Project.</title>
        <authorList>
            <person name="Zhang R.-G."/>
        </authorList>
    </citation>
    <scope>NUCLEOTIDE SEQUENCE [LARGE SCALE GENOMIC DNA]</scope>
    <source>
        <tissue evidence="4">Rhizome</tissue>
    </source>
</reference>
<comment type="subcellular location">
    <subcellularLocation>
        <location evidence="1">Membrane</location>
    </subcellularLocation>
</comment>
<dbReference type="GO" id="GO:0006886">
    <property type="term" value="P:intracellular protein transport"/>
    <property type="evidence" value="ECO:0007669"/>
    <property type="project" value="InterPro"/>
</dbReference>
<dbReference type="SUPFAM" id="SSF50978">
    <property type="entry name" value="WD40 repeat-like"/>
    <property type="match status" value="1"/>
</dbReference>
<dbReference type="GO" id="GO:0042147">
    <property type="term" value="P:retrograde transport, endosome to Golgi"/>
    <property type="evidence" value="ECO:0007669"/>
    <property type="project" value="TreeGrafter"/>
</dbReference>
<evidence type="ECO:0000313" key="5">
    <source>
        <dbReference type="Proteomes" id="UP000734854"/>
    </source>
</evidence>
<dbReference type="InterPro" id="IPR036322">
    <property type="entry name" value="WD40_repeat_dom_sf"/>
</dbReference>
<keyword evidence="2" id="KW-0472">Membrane</keyword>
<sequence>MYMAYGWPQAIPIESDASTSSSPSDRVVYLKAINRLLLVVSSTHLELWSASQHKVRLGKYFRDADSVEREGENIQAIWSSDTKSIAVLHCPAVTSSSYLHIYKIHFSGKRLVIGGKQTPGPVLANILLVIIEKAPFSEKNLVTCNFVCDSKNMLLGLSDGQIQLVSWNGEFPSSFRLCCQPPHAVPDVSSTALIEATSVQESTQCCPRSSAIIQLELSSQLRLLVVLFSSCQIALCSISKKGLKQTQSIKAERWFNTEDAVCASVASDQQILAVGCSRGVVELYDLAENATLLRTISLYDWGSPSVPKGSISAVVERFGITLVAKTNGGRICMSSSVLDDNWQLVDSSSIPKFWYSKEDTGPVSCIAWTPDNCALAVGWKFRGVTVWSASGCRLMCTIRQTGLGSVSSPMVKPNQDLKFEPLFGGTSQVHWDEFGYKLYAIEERPLERILAFSFGKCCLNRGLSGTSYARQIIYGDDRVLIIQPDDTEELKIMHLNLPVSYISQNWPVLHVVASKDGMYLAVAGVHGLILYDLRFKKWRVFGDVTQEQKIECKGLLWLGKIIVVCNYIESSNTFPEEIPFAAAILTFFYGLKRQSTNHSHISSTEHNQAMYELLFYPRYHLDQSSLLYRKTLLGKPIVMDVLQDYILVTYRPFDVHIFHVKISGELSPSSTPILQLSTVRELSIMTAKSHPASMRFIPEFTAENTSEKNNSQQPSRCLILRANGELSVIDLDDGHEQLLSNSVELFWVTGGHFEEKSNLIEEVSWLDYGHQGMQVWYPSPGVDPFIQEDFLQVRSYLDVGGYSNLFLVSCELDPELEFDREVYPLGLLPNIGVVVGVSQRMSFSACSEFPCFEPSPQAQTILHCLLRHLLQRGKNEEALRLACLSAEKPHFSHCLEWLLFTVFDAEISRQNATKDQLSSGMSSSGNSLLDKTCRLIKNFPEYLEVVVSVARKTDGRHWADLFSAAGRSTEYVIAKLEGPAVSQYCALRLLQATLDESLYELAGELVRFLLRSGREYENLATESDTLSPKFLGYFLFRSTSHKQSSDLRSNSFKELSPHIASVKNILESHATHLMSGKELSKLVAFVKGTQFDLVEYLQRERQGSARLENFASGLELIGQKLQMDTLQSRLDAEFLLAHMCSVKFKEWIVVLATLLRRAEVLVDLFRYDLRLWNAYSRTLQSHAAFHDYLDLLNMLEEQLASLSNLKLQNGSAAVSDPSSS</sequence>
<evidence type="ECO:0000256" key="2">
    <source>
        <dbReference type="ARBA" id="ARBA00023136"/>
    </source>
</evidence>
<evidence type="ECO:0000259" key="3">
    <source>
        <dbReference type="Pfam" id="PF07064"/>
    </source>
</evidence>
<dbReference type="InterPro" id="IPR015943">
    <property type="entry name" value="WD40/YVTN_repeat-like_dom_sf"/>
</dbReference>
<dbReference type="GO" id="GO:0000139">
    <property type="term" value="C:Golgi membrane"/>
    <property type="evidence" value="ECO:0007669"/>
    <property type="project" value="TreeGrafter"/>
</dbReference>
<feature type="domain" description="RIC1 C-terminal alpha solenoid region" evidence="3">
    <location>
        <begin position="863"/>
        <end position="1023"/>
    </location>
</feature>
<accession>A0A8J5ILP8</accession>
<keyword evidence="5" id="KW-1185">Reference proteome</keyword>
<dbReference type="PANTHER" id="PTHR22746:SF10">
    <property type="entry name" value="GUANINE NUCLEOTIDE EXCHANGE FACTOR SUBUNIT RIC1"/>
    <property type="match status" value="1"/>
</dbReference>
<dbReference type="Proteomes" id="UP000734854">
    <property type="component" value="Unassembled WGS sequence"/>
</dbReference>
<dbReference type="InterPro" id="IPR009771">
    <property type="entry name" value="RIC1_C"/>
</dbReference>
<dbReference type="Pfam" id="PF07064">
    <property type="entry name" value="RIC1"/>
    <property type="match status" value="1"/>
</dbReference>
<evidence type="ECO:0000313" key="4">
    <source>
        <dbReference type="EMBL" id="KAG6537230.1"/>
    </source>
</evidence>
<dbReference type="PANTHER" id="PTHR22746">
    <property type="entry name" value="RAB6A-GEF COMPLEX PARTNER PROTEIN 1"/>
    <property type="match status" value="1"/>
</dbReference>
<dbReference type="AlphaFoldDB" id="A0A8J5ILP8"/>
<dbReference type="EMBL" id="JACMSC010000001">
    <property type="protein sequence ID" value="KAG6537230.1"/>
    <property type="molecule type" value="Genomic_DNA"/>
</dbReference>
<evidence type="ECO:0000256" key="1">
    <source>
        <dbReference type="ARBA" id="ARBA00004370"/>
    </source>
</evidence>
<comment type="caution">
    <text evidence="4">The sequence shown here is derived from an EMBL/GenBank/DDBJ whole genome shotgun (WGS) entry which is preliminary data.</text>
</comment>
<name>A0A8J5ILP8_ZINOF</name>
<gene>
    <name evidence="4" type="ORF">ZIOFF_002316</name>
</gene>
<organism evidence="4 5">
    <name type="scientific">Zingiber officinale</name>
    <name type="common">Ginger</name>
    <name type="synonym">Amomum zingiber</name>
    <dbReference type="NCBI Taxonomy" id="94328"/>
    <lineage>
        <taxon>Eukaryota</taxon>
        <taxon>Viridiplantae</taxon>
        <taxon>Streptophyta</taxon>
        <taxon>Embryophyta</taxon>
        <taxon>Tracheophyta</taxon>
        <taxon>Spermatophyta</taxon>
        <taxon>Magnoliopsida</taxon>
        <taxon>Liliopsida</taxon>
        <taxon>Zingiberales</taxon>
        <taxon>Zingiberaceae</taxon>
        <taxon>Zingiber</taxon>
    </lineage>
</organism>